<keyword evidence="8" id="KW-0057">Aromatic amino acid biosynthesis</keyword>
<dbReference type="InterPro" id="IPR036441">
    <property type="entry name" value="DHquinase_II_sf"/>
</dbReference>
<dbReference type="PROSITE" id="PS01029">
    <property type="entry name" value="DEHYDROQUINASE_II"/>
    <property type="match status" value="1"/>
</dbReference>
<feature type="active site" description="Proton donor" evidence="8 9">
    <location>
        <position position="100"/>
    </location>
</feature>
<feature type="site" description="Transition state stabilizer" evidence="8 11">
    <location>
        <position position="17"/>
    </location>
</feature>
<feature type="binding site" evidence="8 10">
    <location>
        <position position="87"/>
    </location>
    <ligand>
        <name>substrate</name>
    </ligand>
</feature>
<dbReference type="HAMAP" id="MF_00169">
    <property type="entry name" value="AroQ"/>
    <property type="match status" value="1"/>
</dbReference>
<evidence type="ECO:0000313" key="12">
    <source>
        <dbReference type="EMBL" id="TCP09049.1"/>
    </source>
</evidence>
<dbReference type="InterPro" id="IPR001874">
    <property type="entry name" value="DHquinase_II"/>
</dbReference>
<comment type="similarity">
    <text evidence="4 8">Belongs to the type-II 3-dehydroquinase family.</text>
</comment>
<evidence type="ECO:0000256" key="6">
    <source>
        <dbReference type="ARBA" id="ARBA00012060"/>
    </source>
</evidence>
<dbReference type="CDD" id="cd00466">
    <property type="entry name" value="DHQase_II"/>
    <property type="match status" value="1"/>
</dbReference>
<proteinExistence type="inferred from homology"/>
<dbReference type="GO" id="GO:0009073">
    <property type="term" value="P:aromatic amino acid family biosynthetic process"/>
    <property type="evidence" value="ECO:0007669"/>
    <property type="project" value="UniProtKB-KW"/>
</dbReference>
<comment type="caution">
    <text evidence="12">The sequence shown here is derived from an EMBL/GenBank/DDBJ whole genome shotgun (WGS) entry which is preliminary data.</text>
</comment>
<evidence type="ECO:0000313" key="13">
    <source>
        <dbReference type="Proteomes" id="UP000294772"/>
    </source>
</evidence>
<reference evidence="12 13" key="1">
    <citation type="submission" date="2019-03" db="EMBL/GenBank/DDBJ databases">
        <title>Genomic Encyclopedia of Type Strains, Phase IV (KMG-IV): sequencing the most valuable type-strain genomes for metagenomic binning, comparative biology and taxonomic classification.</title>
        <authorList>
            <person name="Goeker M."/>
        </authorList>
    </citation>
    <scope>NUCLEOTIDE SEQUENCE [LARGE SCALE GENOMIC DNA]</scope>
    <source>
        <strain evidence="12 13">DSM 15264</strain>
    </source>
</reference>
<dbReference type="PANTHER" id="PTHR21272">
    <property type="entry name" value="CATABOLIC 3-DEHYDROQUINASE"/>
    <property type="match status" value="1"/>
</dbReference>
<dbReference type="NCBIfam" id="NF003805">
    <property type="entry name" value="PRK05395.1-2"/>
    <property type="match status" value="1"/>
</dbReference>
<dbReference type="NCBIfam" id="NF003807">
    <property type="entry name" value="PRK05395.1-4"/>
    <property type="match status" value="1"/>
</dbReference>
<dbReference type="NCBIfam" id="NF003806">
    <property type="entry name" value="PRK05395.1-3"/>
    <property type="match status" value="1"/>
</dbReference>
<feature type="binding site" evidence="8 10">
    <location>
        <position position="111"/>
    </location>
    <ligand>
        <name>substrate</name>
    </ligand>
</feature>
<feature type="binding site" evidence="8 10">
    <location>
        <begin position="101"/>
        <end position="102"/>
    </location>
    <ligand>
        <name>substrate</name>
    </ligand>
</feature>
<feature type="binding site" evidence="8 10">
    <location>
        <position position="74"/>
    </location>
    <ligand>
        <name>substrate</name>
    </ligand>
</feature>
<feature type="binding site" evidence="8 10">
    <location>
        <position position="80"/>
    </location>
    <ligand>
        <name>substrate</name>
    </ligand>
</feature>
<dbReference type="GO" id="GO:0009423">
    <property type="term" value="P:chorismate biosynthetic process"/>
    <property type="evidence" value="ECO:0007669"/>
    <property type="project" value="UniProtKB-UniRule"/>
</dbReference>
<comment type="pathway">
    <text evidence="3 8">Metabolic intermediate biosynthesis; chorismate biosynthesis; chorismate from D-erythrose 4-phosphate and phosphoenolpyruvate: step 3/7.</text>
</comment>
<evidence type="ECO:0000256" key="5">
    <source>
        <dbReference type="ARBA" id="ARBA00011193"/>
    </source>
</evidence>
<keyword evidence="8" id="KW-0028">Amino-acid biosynthesis</keyword>
<organism evidence="12 13">
    <name type="scientific">Caldimonas thermodepolymerans</name>
    <dbReference type="NCBI Taxonomy" id="215580"/>
    <lineage>
        <taxon>Bacteria</taxon>
        <taxon>Pseudomonadati</taxon>
        <taxon>Pseudomonadota</taxon>
        <taxon>Betaproteobacteria</taxon>
        <taxon>Burkholderiales</taxon>
        <taxon>Sphaerotilaceae</taxon>
        <taxon>Caldimonas</taxon>
    </lineage>
</organism>
<dbReference type="Gene3D" id="3.40.50.9100">
    <property type="entry name" value="Dehydroquinase, class II"/>
    <property type="match status" value="1"/>
</dbReference>
<evidence type="ECO:0000256" key="10">
    <source>
        <dbReference type="PIRSR" id="PIRSR001399-2"/>
    </source>
</evidence>
<evidence type="ECO:0000256" key="11">
    <source>
        <dbReference type="PIRSR" id="PIRSR001399-3"/>
    </source>
</evidence>
<dbReference type="NCBIfam" id="NF003804">
    <property type="entry name" value="PRK05395.1-1"/>
    <property type="match status" value="1"/>
</dbReference>
<evidence type="ECO:0000256" key="8">
    <source>
        <dbReference type="HAMAP-Rule" id="MF_00169"/>
    </source>
</evidence>
<dbReference type="Pfam" id="PF01220">
    <property type="entry name" value="DHquinase_II"/>
    <property type="match status" value="1"/>
</dbReference>
<dbReference type="Proteomes" id="UP000294772">
    <property type="component" value="Unassembled WGS sequence"/>
</dbReference>
<dbReference type="AlphaFoldDB" id="A0AA46DGG9"/>
<comment type="subunit">
    <text evidence="5 8">Homododecamer.</text>
</comment>
<evidence type="ECO:0000256" key="4">
    <source>
        <dbReference type="ARBA" id="ARBA00011037"/>
    </source>
</evidence>
<dbReference type="SUPFAM" id="SSF52304">
    <property type="entry name" value="Type II 3-dehydroquinate dehydratase"/>
    <property type="match status" value="1"/>
</dbReference>
<accession>A0AA46DGG9</accession>
<evidence type="ECO:0000256" key="1">
    <source>
        <dbReference type="ARBA" id="ARBA00001864"/>
    </source>
</evidence>
<dbReference type="GO" id="GO:0008652">
    <property type="term" value="P:amino acid biosynthetic process"/>
    <property type="evidence" value="ECO:0007669"/>
    <property type="project" value="UniProtKB-KW"/>
</dbReference>
<dbReference type="GO" id="GO:0019631">
    <property type="term" value="P:quinate catabolic process"/>
    <property type="evidence" value="ECO:0007669"/>
    <property type="project" value="TreeGrafter"/>
</dbReference>
<name>A0AA46DGG9_9BURK</name>
<dbReference type="EC" id="4.2.1.10" evidence="6 8"/>
<evidence type="ECO:0000256" key="7">
    <source>
        <dbReference type="ARBA" id="ARBA00023239"/>
    </source>
</evidence>
<evidence type="ECO:0000256" key="9">
    <source>
        <dbReference type="PIRSR" id="PIRSR001399-1"/>
    </source>
</evidence>
<evidence type="ECO:0000256" key="2">
    <source>
        <dbReference type="ARBA" id="ARBA00003924"/>
    </source>
</evidence>
<feature type="active site" description="Proton acceptor" evidence="8 9">
    <location>
        <position position="22"/>
    </location>
</feature>
<gene>
    <name evidence="8" type="primary">aroQ</name>
    <name evidence="12" type="ORF">EV676_102562</name>
</gene>
<dbReference type="PANTHER" id="PTHR21272:SF3">
    <property type="entry name" value="CATABOLIC 3-DEHYDROQUINASE"/>
    <property type="match status" value="1"/>
</dbReference>
<keyword evidence="7 8" id="KW-0456">Lyase</keyword>
<comment type="catalytic activity">
    <reaction evidence="1 8">
        <text>3-dehydroquinate = 3-dehydroshikimate + H2O</text>
        <dbReference type="Rhea" id="RHEA:21096"/>
        <dbReference type="ChEBI" id="CHEBI:15377"/>
        <dbReference type="ChEBI" id="CHEBI:16630"/>
        <dbReference type="ChEBI" id="CHEBI:32364"/>
        <dbReference type="EC" id="4.2.1.10"/>
    </reaction>
</comment>
<sequence>MSILVLHGPNLNLLGTREPQVYGSTTLSQIDAELVKFAADRGIELRTFQSNHEGALVDRIHQARDDGTRFIIINPAAYTHTSVALRDALAGVAIPFVEVHLSNVHRREPFRQHSYFSDLAEGVICGLGATGYRLALEYALERLAPAA</sequence>
<comment type="function">
    <text evidence="2 8">Catalyzes a trans-dehydration via an enolate intermediate.</text>
</comment>
<protein>
    <recommendedName>
        <fullName evidence="6 8">3-dehydroquinate dehydratase</fullName>
        <shortName evidence="8">3-dehydroquinase</shortName>
        <ecNumber evidence="6 8">4.2.1.10</ecNumber>
    </recommendedName>
    <alternativeName>
        <fullName evidence="8">Type II DHQase</fullName>
    </alternativeName>
</protein>
<dbReference type="InterPro" id="IPR018509">
    <property type="entry name" value="DHquinase_II_CS"/>
</dbReference>
<dbReference type="PIRSF" id="PIRSF001399">
    <property type="entry name" value="DHquinase_II"/>
    <property type="match status" value="1"/>
</dbReference>
<evidence type="ECO:0000256" key="3">
    <source>
        <dbReference type="ARBA" id="ARBA00004902"/>
    </source>
</evidence>
<dbReference type="EMBL" id="SLXF01000002">
    <property type="protein sequence ID" value="TCP09049.1"/>
    <property type="molecule type" value="Genomic_DNA"/>
</dbReference>
<dbReference type="GO" id="GO:0003855">
    <property type="term" value="F:3-dehydroquinate dehydratase activity"/>
    <property type="evidence" value="ECO:0007669"/>
    <property type="project" value="UniProtKB-UniRule"/>
</dbReference>
<dbReference type="NCBIfam" id="TIGR01088">
    <property type="entry name" value="aroQ"/>
    <property type="match status" value="1"/>
</dbReference>